<protein>
    <submittedName>
        <fullName evidence="4">Anti-sigma factor-like protein</fullName>
    </submittedName>
</protein>
<feature type="compositionally biased region" description="Basic and acidic residues" evidence="1">
    <location>
        <begin position="230"/>
        <end position="254"/>
    </location>
</feature>
<feature type="domain" description="RsgI N-terminal anti-sigma" evidence="3">
    <location>
        <begin position="2"/>
        <end position="49"/>
    </location>
</feature>
<feature type="compositionally biased region" description="Low complexity" evidence="1">
    <location>
        <begin position="199"/>
        <end position="213"/>
    </location>
</feature>
<evidence type="ECO:0000259" key="3">
    <source>
        <dbReference type="PROSITE" id="PS51849"/>
    </source>
</evidence>
<dbReference type="InterPro" id="IPR024449">
    <property type="entry name" value="Anti-sigma_RsgI_N"/>
</dbReference>
<dbReference type="RefSeq" id="WP_133627028.1">
    <property type="nucleotide sequence ID" value="NZ_SOAZ01000002.1"/>
</dbReference>
<sequence>MKEGMVLEVHNKYVVVLTSSGEFLKLRKKGNVNIGDVYKGRPCGKFPYYYAAAASIMLIIISTYTGITAYANQIVGFVDINGDKNIRLYINRKGTIQRIEGLKNAEKFKGLTLDEAAQKIEDAGIEEGALSSNSKPVISSTQLKDSDVDINNIRDRLEKAINNKNKDNNIKQFKEDEQKHENNEKSNINHKNEDKSEKNSNNNSSSNENSVNKKALRETNYNSDETQTYDAKKDNGNKSKEKDSESKKDKENNSKQHNKK</sequence>
<gene>
    <name evidence="4" type="ORF">EDD71_102134</name>
</gene>
<dbReference type="Proteomes" id="UP000295325">
    <property type="component" value="Unassembled WGS sequence"/>
</dbReference>
<evidence type="ECO:0000313" key="5">
    <source>
        <dbReference type="Proteomes" id="UP000295325"/>
    </source>
</evidence>
<dbReference type="OrthoDB" id="9800626at2"/>
<name>A0A4R7KUH9_9CLOT</name>
<dbReference type="PROSITE" id="PS51849">
    <property type="entry name" value="RSGI_N"/>
    <property type="match status" value="1"/>
</dbReference>
<evidence type="ECO:0000256" key="1">
    <source>
        <dbReference type="SAM" id="MobiDB-lite"/>
    </source>
</evidence>
<accession>A0A4R7KUH9</accession>
<keyword evidence="2" id="KW-0472">Membrane</keyword>
<keyword evidence="2" id="KW-0812">Transmembrane</keyword>
<dbReference type="EMBL" id="SOAZ01000002">
    <property type="protein sequence ID" value="TDT63374.1"/>
    <property type="molecule type" value="Genomic_DNA"/>
</dbReference>
<keyword evidence="2" id="KW-1133">Transmembrane helix</keyword>
<keyword evidence="5" id="KW-1185">Reference proteome</keyword>
<proteinExistence type="predicted"/>
<feature type="compositionally biased region" description="Polar residues" evidence="1">
    <location>
        <begin position="219"/>
        <end position="229"/>
    </location>
</feature>
<comment type="caution">
    <text evidence="4">The sequence shown here is derived from an EMBL/GenBank/DDBJ whole genome shotgun (WGS) entry which is preliminary data.</text>
</comment>
<feature type="region of interest" description="Disordered" evidence="1">
    <location>
        <begin position="160"/>
        <end position="260"/>
    </location>
</feature>
<feature type="transmembrane region" description="Helical" evidence="2">
    <location>
        <begin position="48"/>
        <end position="71"/>
    </location>
</feature>
<organism evidence="4 5">
    <name type="scientific">Fonticella tunisiensis</name>
    <dbReference type="NCBI Taxonomy" id="1096341"/>
    <lineage>
        <taxon>Bacteria</taxon>
        <taxon>Bacillati</taxon>
        <taxon>Bacillota</taxon>
        <taxon>Clostridia</taxon>
        <taxon>Eubacteriales</taxon>
        <taxon>Clostridiaceae</taxon>
        <taxon>Fonticella</taxon>
    </lineage>
</organism>
<evidence type="ECO:0000256" key="2">
    <source>
        <dbReference type="SAM" id="Phobius"/>
    </source>
</evidence>
<dbReference type="Pfam" id="PF12791">
    <property type="entry name" value="RsgI_N"/>
    <property type="match status" value="1"/>
</dbReference>
<reference evidence="4 5" key="1">
    <citation type="submission" date="2019-03" db="EMBL/GenBank/DDBJ databases">
        <title>Genomic Encyclopedia of Type Strains, Phase IV (KMG-IV): sequencing the most valuable type-strain genomes for metagenomic binning, comparative biology and taxonomic classification.</title>
        <authorList>
            <person name="Goeker M."/>
        </authorList>
    </citation>
    <scope>NUCLEOTIDE SEQUENCE [LARGE SCALE GENOMIC DNA]</scope>
    <source>
        <strain evidence="4 5">DSM 24455</strain>
    </source>
</reference>
<dbReference type="AlphaFoldDB" id="A0A4R7KUH9"/>
<feature type="compositionally biased region" description="Basic and acidic residues" evidence="1">
    <location>
        <begin position="160"/>
        <end position="184"/>
    </location>
</feature>
<evidence type="ECO:0000313" key="4">
    <source>
        <dbReference type="EMBL" id="TDT63374.1"/>
    </source>
</evidence>